<proteinExistence type="predicted"/>
<dbReference type="Pfam" id="PF06182">
    <property type="entry name" value="ABC2_membrane_6"/>
    <property type="match status" value="1"/>
</dbReference>
<feature type="transmembrane region" description="Helical" evidence="1">
    <location>
        <begin position="187"/>
        <end position="204"/>
    </location>
</feature>
<evidence type="ECO:0000313" key="2">
    <source>
        <dbReference type="EMBL" id="SDS05602.1"/>
    </source>
</evidence>
<evidence type="ECO:0000256" key="1">
    <source>
        <dbReference type="SAM" id="Phobius"/>
    </source>
</evidence>
<reference evidence="2 3" key="1">
    <citation type="submission" date="2016-10" db="EMBL/GenBank/DDBJ databases">
        <authorList>
            <person name="de Groot N.N."/>
        </authorList>
    </citation>
    <scope>NUCLEOTIDE SEQUENCE [LARGE SCALE GENOMIC DNA]</scope>
    <source>
        <strain evidence="2 3">DSM 22024</strain>
    </source>
</reference>
<dbReference type="OrthoDB" id="8582979at2"/>
<feature type="transmembrane region" description="Helical" evidence="1">
    <location>
        <begin position="67"/>
        <end position="86"/>
    </location>
</feature>
<dbReference type="RefSeq" id="WP_092651785.1">
    <property type="nucleotide sequence ID" value="NZ_LT629732.1"/>
</dbReference>
<dbReference type="STRING" id="117157.SAMN04489717_1469"/>
<keyword evidence="1" id="KW-0812">Transmembrane</keyword>
<dbReference type="AlphaFoldDB" id="A0A1H1P336"/>
<gene>
    <name evidence="2" type="ORF">SAMN04489717_1469</name>
</gene>
<dbReference type="InterPro" id="IPR010390">
    <property type="entry name" value="ABC-2_transporter-like"/>
</dbReference>
<accession>A0A1H1P336</accession>
<keyword evidence="1" id="KW-1133">Transmembrane helix</keyword>
<keyword evidence="1" id="KW-0472">Membrane</keyword>
<keyword evidence="3" id="KW-1185">Reference proteome</keyword>
<feature type="transmembrane region" description="Helical" evidence="1">
    <location>
        <begin position="147"/>
        <end position="175"/>
    </location>
</feature>
<dbReference type="PANTHER" id="PTHR36832:SF1">
    <property type="entry name" value="SLR1174 PROTEIN"/>
    <property type="match status" value="1"/>
</dbReference>
<evidence type="ECO:0000313" key="3">
    <source>
        <dbReference type="Proteomes" id="UP000198983"/>
    </source>
</evidence>
<name>A0A1H1P336_9ACTN</name>
<dbReference type="PANTHER" id="PTHR36832">
    <property type="entry name" value="SLR1174 PROTEIN-RELATED"/>
    <property type="match status" value="1"/>
</dbReference>
<protein>
    <submittedName>
        <fullName evidence="2">ABC-2 type transport system permease protein</fullName>
    </submittedName>
</protein>
<organism evidence="2 3">
    <name type="scientific">Actinopolymorpha singaporensis</name>
    <dbReference type="NCBI Taxonomy" id="117157"/>
    <lineage>
        <taxon>Bacteria</taxon>
        <taxon>Bacillati</taxon>
        <taxon>Actinomycetota</taxon>
        <taxon>Actinomycetes</taxon>
        <taxon>Propionibacteriales</taxon>
        <taxon>Actinopolymorphaceae</taxon>
        <taxon>Actinopolymorpha</taxon>
    </lineage>
</organism>
<feature type="transmembrane region" description="Helical" evidence="1">
    <location>
        <begin position="236"/>
        <end position="258"/>
    </location>
</feature>
<feature type="transmembrane region" description="Helical" evidence="1">
    <location>
        <begin position="118"/>
        <end position="135"/>
    </location>
</feature>
<dbReference type="Proteomes" id="UP000198983">
    <property type="component" value="Chromosome I"/>
</dbReference>
<dbReference type="EMBL" id="LT629732">
    <property type="protein sequence ID" value="SDS05602.1"/>
    <property type="molecule type" value="Genomic_DNA"/>
</dbReference>
<sequence>MNSVLRNLRILRRMTAAHIAMSLTYRGEWVVFMAANISVPIISLLIWRTALANGAQLPVDEQYLTTYFVLLSMVTMATSSWMTGFLSRDIRLGRLSSWMVRPASLLLDFVANNLSEKILKTFALVPMVGVLWWIFRDSMRVPSGPGHLAVFAVSVVLAAVLVFTIDILVAALTFWMDDVMALHQARLIVANVLSGAIVPLALMPDWSRGFIDLQPFRYTVSFPVEIVAGHLSDAEILTGMGIQVGYVVGFGVLARLVWAAGIRGYSAVGA</sequence>
<feature type="transmembrane region" description="Helical" evidence="1">
    <location>
        <begin position="29"/>
        <end position="47"/>
    </location>
</feature>